<dbReference type="OrthoDB" id="1100107at2759"/>
<dbReference type="PANTHER" id="PTHR48258:SF3">
    <property type="entry name" value="FK506-BINDING PROTEIN 4-LIKE ISOFORM X1"/>
    <property type="match status" value="1"/>
</dbReference>
<dbReference type="EMBL" id="JACGCM010002827">
    <property type="protein sequence ID" value="KAF6134654.1"/>
    <property type="molecule type" value="Genomic_DNA"/>
</dbReference>
<name>A0A7J7KWL9_9MAGN</name>
<dbReference type="Proteomes" id="UP000541444">
    <property type="component" value="Unassembled WGS sequence"/>
</dbReference>
<dbReference type="AlphaFoldDB" id="A0A7J7KWL9"/>
<feature type="domain" description="DUF4218" evidence="1">
    <location>
        <begin position="89"/>
        <end position="139"/>
    </location>
</feature>
<dbReference type="PANTHER" id="PTHR48258">
    <property type="entry name" value="DUF4218 DOMAIN-CONTAINING PROTEIN-RELATED"/>
    <property type="match status" value="1"/>
</dbReference>
<organism evidence="2 3">
    <name type="scientific">Kingdonia uniflora</name>
    <dbReference type="NCBI Taxonomy" id="39325"/>
    <lineage>
        <taxon>Eukaryota</taxon>
        <taxon>Viridiplantae</taxon>
        <taxon>Streptophyta</taxon>
        <taxon>Embryophyta</taxon>
        <taxon>Tracheophyta</taxon>
        <taxon>Spermatophyta</taxon>
        <taxon>Magnoliopsida</taxon>
        <taxon>Ranunculales</taxon>
        <taxon>Circaeasteraceae</taxon>
        <taxon>Kingdonia</taxon>
    </lineage>
</organism>
<comment type="caution">
    <text evidence="2">The sequence shown here is derived from an EMBL/GenBank/DDBJ whole genome shotgun (WGS) entry which is preliminary data.</text>
</comment>
<reference evidence="2 3" key="1">
    <citation type="journal article" date="2020" name="IScience">
        <title>Genome Sequencing of the Endangered Kingdonia uniflora (Circaeasteraceae, Ranunculales) Reveals Potential Mechanisms of Evolutionary Specialization.</title>
        <authorList>
            <person name="Sun Y."/>
            <person name="Deng T."/>
            <person name="Zhang A."/>
            <person name="Moore M.J."/>
            <person name="Landis J.B."/>
            <person name="Lin N."/>
            <person name="Zhang H."/>
            <person name="Zhang X."/>
            <person name="Huang J."/>
            <person name="Zhang X."/>
            <person name="Sun H."/>
            <person name="Wang H."/>
        </authorList>
    </citation>
    <scope>NUCLEOTIDE SEQUENCE [LARGE SCALE GENOMIC DNA]</scope>
    <source>
        <strain evidence="2">TB1705</strain>
        <tissue evidence="2">Leaf</tissue>
    </source>
</reference>
<gene>
    <name evidence="2" type="ORF">GIB67_002055</name>
</gene>
<sequence>MKPGWYWLTKDEKKLFIQTLRDLRVPYGFSSNWKNIVSSDFKELKNKKPHDYHVLMQHLLFMLIQHAFKDKKKIRDIIISLLTFFSAPCSKVVDIETLMSLERGMAKTLCKVEKKFPPSVFVVMMHLPIHLAYESRVNGHEPF</sequence>
<protein>
    <recommendedName>
        <fullName evidence="1">DUF4218 domain-containing protein</fullName>
    </recommendedName>
</protein>
<evidence type="ECO:0000313" key="2">
    <source>
        <dbReference type="EMBL" id="KAF6134654.1"/>
    </source>
</evidence>
<proteinExistence type="predicted"/>
<evidence type="ECO:0000313" key="3">
    <source>
        <dbReference type="Proteomes" id="UP000541444"/>
    </source>
</evidence>
<accession>A0A7J7KWL9</accession>
<dbReference type="InterPro" id="IPR025452">
    <property type="entry name" value="DUF4218"/>
</dbReference>
<keyword evidence="3" id="KW-1185">Reference proteome</keyword>
<dbReference type="Pfam" id="PF13960">
    <property type="entry name" value="DUF4218"/>
    <property type="match status" value="1"/>
</dbReference>
<evidence type="ECO:0000259" key="1">
    <source>
        <dbReference type="Pfam" id="PF13960"/>
    </source>
</evidence>